<reference evidence="4" key="1">
    <citation type="submission" date="2021-02" db="EMBL/GenBank/DDBJ databases">
        <authorList>
            <person name="Dougan E. K."/>
            <person name="Rhodes N."/>
            <person name="Thang M."/>
            <person name="Chan C."/>
        </authorList>
    </citation>
    <scope>NUCLEOTIDE SEQUENCE</scope>
</reference>
<dbReference type="GO" id="GO:0008654">
    <property type="term" value="P:phospholipid biosynthetic process"/>
    <property type="evidence" value="ECO:0007669"/>
    <property type="project" value="InterPro"/>
</dbReference>
<proteinExistence type="predicted"/>
<keyword evidence="1" id="KW-0210">Decarboxylase</keyword>
<dbReference type="Pfam" id="PF02666">
    <property type="entry name" value="PS_Dcarbxylase"/>
    <property type="match status" value="1"/>
</dbReference>
<evidence type="ECO:0000313" key="5">
    <source>
        <dbReference type="Proteomes" id="UP000649617"/>
    </source>
</evidence>
<comment type="caution">
    <text evidence="4">The sequence shown here is derived from an EMBL/GenBank/DDBJ whole genome shotgun (WGS) entry which is preliminary data.</text>
</comment>
<dbReference type="OrthoDB" id="5973539at2759"/>
<dbReference type="Proteomes" id="UP000649617">
    <property type="component" value="Unassembled WGS sequence"/>
</dbReference>
<dbReference type="InterPro" id="IPR003817">
    <property type="entry name" value="PS_Dcarbxylase"/>
</dbReference>
<evidence type="ECO:0000256" key="1">
    <source>
        <dbReference type="ARBA" id="ARBA00022793"/>
    </source>
</evidence>
<keyword evidence="2" id="KW-0456">Lyase</keyword>
<dbReference type="AlphaFoldDB" id="A0A812SQJ9"/>
<organism evidence="4 5">
    <name type="scientific">Symbiodinium pilosum</name>
    <name type="common">Dinoflagellate</name>
    <dbReference type="NCBI Taxonomy" id="2952"/>
    <lineage>
        <taxon>Eukaryota</taxon>
        <taxon>Sar</taxon>
        <taxon>Alveolata</taxon>
        <taxon>Dinophyceae</taxon>
        <taxon>Suessiales</taxon>
        <taxon>Symbiodiniaceae</taxon>
        <taxon>Symbiodinium</taxon>
    </lineage>
</organism>
<gene>
    <name evidence="4" type="primary">psd</name>
    <name evidence="4" type="ORF">SPIL2461_LOCUS12450</name>
</gene>
<dbReference type="PANTHER" id="PTHR10067">
    <property type="entry name" value="PHOSPHATIDYLSERINE DECARBOXYLASE"/>
    <property type="match status" value="1"/>
</dbReference>
<evidence type="ECO:0000313" key="4">
    <source>
        <dbReference type="EMBL" id="CAE7485698.1"/>
    </source>
</evidence>
<evidence type="ECO:0000256" key="3">
    <source>
        <dbReference type="SAM" id="MobiDB-lite"/>
    </source>
</evidence>
<dbReference type="GO" id="GO:0004609">
    <property type="term" value="F:phosphatidylserine decarboxylase activity"/>
    <property type="evidence" value="ECO:0007669"/>
    <property type="project" value="InterPro"/>
</dbReference>
<accession>A0A812SQJ9</accession>
<dbReference type="EMBL" id="CAJNIZ010025670">
    <property type="protein sequence ID" value="CAE7485698.1"/>
    <property type="molecule type" value="Genomic_DNA"/>
</dbReference>
<keyword evidence="5" id="KW-1185">Reference proteome</keyword>
<feature type="region of interest" description="Disordered" evidence="3">
    <location>
        <begin position="248"/>
        <end position="268"/>
    </location>
</feature>
<name>A0A812SQJ9_SYMPI</name>
<sequence length="268" mass="29681">MVWFLAQQAGLQRLDLLHAAGKETRLAKLTGGKAPDVDWTLIADRINKRFKYKPGKDAFCPSSYLTYEDWFLRALSPATHELCMAQAALADVCAPVQGKAWEQVPSGEMSLKISIIAVSELLRLLDGHRLLQLRLRWPDYHRVHSPVDGKITDVCCCQKDELFPGAESLTIFSFSTAFGLVRLLCIGEWSVQSFVAMAKVGDEVAKMDELGHFDLGSQVILSLPKGADVLFEGSPRLFPGDPIADCGKAKELPREADETTTRNRSFAE</sequence>
<evidence type="ECO:0000256" key="2">
    <source>
        <dbReference type="ARBA" id="ARBA00023239"/>
    </source>
</evidence>
<protein>
    <submittedName>
        <fullName evidence="4">Psd protein</fullName>
    </submittedName>
</protein>